<evidence type="ECO:0000259" key="10">
    <source>
        <dbReference type="Pfam" id="PF00749"/>
    </source>
</evidence>
<dbReference type="PANTHER" id="PTHR43097:SF4">
    <property type="entry name" value="GLUTAMINE--TRNA LIGASE"/>
    <property type="match status" value="1"/>
</dbReference>
<keyword evidence="12" id="KW-1185">Reference proteome</keyword>
<dbReference type="InterPro" id="IPR011035">
    <property type="entry name" value="Ribosomal_bL25/Gln-tRNA_synth"/>
</dbReference>
<dbReference type="EMBL" id="JAULSW010000007">
    <property type="protein sequence ID" value="KAK3375218.1"/>
    <property type="molecule type" value="Genomic_DNA"/>
</dbReference>
<evidence type="ECO:0000256" key="5">
    <source>
        <dbReference type="ARBA" id="ARBA00022917"/>
    </source>
</evidence>
<name>A0AAE0KE95_9PEZI</name>
<feature type="compositionally biased region" description="Basic and acidic residues" evidence="9">
    <location>
        <begin position="28"/>
        <end position="46"/>
    </location>
</feature>
<comment type="caution">
    <text evidence="11">The sequence shown here is derived from an EMBL/GenBank/DDBJ whole genome shotgun (WGS) entry which is preliminary data.</text>
</comment>
<evidence type="ECO:0000256" key="4">
    <source>
        <dbReference type="ARBA" id="ARBA00022840"/>
    </source>
</evidence>
<dbReference type="EC" id="6.1.1.18" evidence="1"/>
<dbReference type="Proteomes" id="UP001285441">
    <property type="component" value="Unassembled WGS sequence"/>
</dbReference>
<keyword evidence="4 8" id="KW-0067">ATP-binding</keyword>
<dbReference type="SUPFAM" id="SSF52374">
    <property type="entry name" value="Nucleotidylyl transferase"/>
    <property type="match status" value="1"/>
</dbReference>
<dbReference type="AlphaFoldDB" id="A0AAE0KE95"/>
<proteinExistence type="inferred from homology"/>
<dbReference type="InterPro" id="IPR020056">
    <property type="entry name" value="Rbsml_bL25/Gln-tRNA_synth_N"/>
</dbReference>
<evidence type="ECO:0000256" key="9">
    <source>
        <dbReference type="SAM" id="MobiDB-lite"/>
    </source>
</evidence>
<dbReference type="Gene3D" id="2.40.240.10">
    <property type="entry name" value="Ribosomal Protein L25, Chain P"/>
    <property type="match status" value="1"/>
</dbReference>
<keyword evidence="3 8" id="KW-0547">Nucleotide-binding</keyword>
<dbReference type="GO" id="GO:0004819">
    <property type="term" value="F:glutamine-tRNA ligase activity"/>
    <property type="evidence" value="ECO:0007669"/>
    <property type="project" value="UniProtKB-EC"/>
</dbReference>
<evidence type="ECO:0000313" key="12">
    <source>
        <dbReference type="Proteomes" id="UP001285441"/>
    </source>
</evidence>
<reference evidence="11" key="2">
    <citation type="submission" date="2023-06" db="EMBL/GenBank/DDBJ databases">
        <authorList>
            <consortium name="Lawrence Berkeley National Laboratory"/>
            <person name="Haridas S."/>
            <person name="Hensen N."/>
            <person name="Bonometti L."/>
            <person name="Westerberg I."/>
            <person name="Brannstrom I.O."/>
            <person name="Guillou S."/>
            <person name="Cros-Aarteil S."/>
            <person name="Calhoun S."/>
            <person name="Kuo A."/>
            <person name="Mondo S."/>
            <person name="Pangilinan J."/>
            <person name="Riley R."/>
            <person name="LaButti K."/>
            <person name="Andreopoulos B."/>
            <person name="Lipzen A."/>
            <person name="Chen C."/>
            <person name="Yanf M."/>
            <person name="Daum C."/>
            <person name="Ng V."/>
            <person name="Clum A."/>
            <person name="Steindorff A."/>
            <person name="Ohm R."/>
            <person name="Martin F."/>
            <person name="Silar P."/>
            <person name="Natvig D."/>
            <person name="Lalanne C."/>
            <person name="Gautier V."/>
            <person name="Ament-velasquez S.L."/>
            <person name="Kruys A."/>
            <person name="Hutchinson M.I."/>
            <person name="Powell A.J."/>
            <person name="Barry K."/>
            <person name="Miller A.N."/>
            <person name="Grigoriev I.V."/>
            <person name="Debuchy R."/>
            <person name="Gladieux P."/>
            <person name="Thoren M.H."/>
            <person name="Johannesson H."/>
        </authorList>
    </citation>
    <scope>NUCLEOTIDE SEQUENCE</scope>
    <source>
        <strain evidence="11">CBS 232.78</strain>
    </source>
</reference>
<dbReference type="InterPro" id="IPR014729">
    <property type="entry name" value="Rossmann-like_a/b/a_fold"/>
</dbReference>
<organism evidence="11 12">
    <name type="scientific">Podospora didyma</name>
    <dbReference type="NCBI Taxonomy" id="330526"/>
    <lineage>
        <taxon>Eukaryota</taxon>
        <taxon>Fungi</taxon>
        <taxon>Dikarya</taxon>
        <taxon>Ascomycota</taxon>
        <taxon>Pezizomycotina</taxon>
        <taxon>Sordariomycetes</taxon>
        <taxon>Sordariomycetidae</taxon>
        <taxon>Sordariales</taxon>
        <taxon>Podosporaceae</taxon>
        <taxon>Podospora</taxon>
    </lineage>
</organism>
<evidence type="ECO:0000256" key="8">
    <source>
        <dbReference type="RuleBase" id="RU363037"/>
    </source>
</evidence>
<feature type="region of interest" description="Disordered" evidence="9">
    <location>
        <begin position="456"/>
        <end position="481"/>
    </location>
</feature>
<evidence type="ECO:0000256" key="1">
    <source>
        <dbReference type="ARBA" id="ARBA00012836"/>
    </source>
</evidence>
<accession>A0AAE0KE95</accession>
<keyword evidence="2 8" id="KW-0436">Ligase</keyword>
<protein>
    <recommendedName>
        <fullName evidence="1">glutamine--tRNA ligase</fullName>
        <ecNumber evidence="1">6.1.1.18</ecNumber>
    </recommendedName>
</protein>
<dbReference type="InterPro" id="IPR020058">
    <property type="entry name" value="Glu/Gln-tRNA-synth_Ib_cat-dom"/>
</dbReference>
<dbReference type="Pfam" id="PF00749">
    <property type="entry name" value="tRNA-synt_1c"/>
    <property type="match status" value="1"/>
</dbReference>
<sequence length="507" mass="57406">MAANEGGPEGSVKPQLDEGTGEIASKNELQKRIQKRAKEGGCRGSREARSTNYSLQVITRFSPELNGYLQLGHAKAIAINFGFARYHKGKTDRIPFDDTNTTKEEGVYFVAIEEAIRWLEKLIELRKSYVCHCQEAELKRQHGGEKGKEGPRYRCEHADQDVATNLRKFRDMRDGKYVPREAFLRMKQDITNGNPEMWDLAAYRIPQKPTPHYRTGTQWKIYPTYDFAHCLCDSFENITHNLCITEFVLSQESYEWLNHTLGIYEPIQREYGRLNIAGAIMRKRIIADLVEANAVRGWNDPRVPPGAILAFINELGVTTSQTIIKTARFEQAVRRYLETSVPRLMLVLDPVPVVIEDWEELEKEVDAPLSIPYLAKATSFSQDPTSGLTKKKPKASMQWVSEGSQVVEVRVQRQLFNSNNPKVAEGGFLNDINPDNETVYPSALVEAAFQQLRGMAPLPDSPSEREVPGPESVRFQGHTSWAIDSDSTDDLTVLNRIVSLKEDSTKV</sequence>
<dbReference type="SUPFAM" id="SSF50715">
    <property type="entry name" value="Ribosomal protein L25-like"/>
    <property type="match status" value="1"/>
</dbReference>
<dbReference type="GO" id="GO:0005829">
    <property type="term" value="C:cytosol"/>
    <property type="evidence" value="ECO:0007669"/>
    <property type="project" value="TreeGrafter"/>
</dbReference>
<comment type="similarity">
    <text evidence="8">Belongs to the class-I aminoacyl-tRNA synthetase family.</text>
</comment>
<evidence type="ECO:0000256" key="3">
    <source>
        <dbReference type="ARBA" id="ARBA00022741"/>
    </source>
</evidence>
<dbReference type="GO" id="GO:0005524">
    <property type="term" value="F:ATP binding"/>
    <property type="evidence" value="ECO:0007669"/>
    <property type="project" value="UniProtKB-KW"/>
</dbReference>
<evidence type="ECO:0000256" key="2">
    <source>
        <dbReference type="ARBA" id="ARBA00022598"/>
    </source>
</evidence>
<dbReference type="Gene3D" id="3.40.50.620">
    <property type="entry name" value="HUPs"/>
    <property type="match status" value="2"/>
</dbReference>
<reference evidence="11" key="1">
    <citation type="journal article" date="2023" name="Mol. Phylogenet. Evol.">
        <title>Genome-scale phylogeny and comparative genomics of the fungal order Sordariales.</title>
        <authorList>
            <person name="Hensen N."/>
            <person name="Bonometti L."/>
            <person name="Westerberg I."/>
            <person name="Brannstrom I.O."/>
            <person name="Guillou S."/>
            <person name="Cros-Aarteil S."/>
            <person name="Calhoun S."/>
            <person name="Haridas S."/>
            <person name="Kuo A."/>
            <person name="Mondo S."/>
            <person name="Pangilinan J."/>
            <person name="Riley R."/>
            <person name="LaButti K."/>
            <person name="Andreopoulos B."/>
            <person name="Lipzen A."/>
            <person name="Chen C."/>
            <person name="Yan M."/>
            <person name="Daum C."/>
            <person name="Ng V."/>
            <person name="Clum A."/>
            <person name="Steindorff A."/>
            <person name="Ohm R.A."/>
            <person name="Martin F."/>
            <person name="Silar P."/>
            <person name="Natvig D.O."/>
            <person name="Lalanne C."/>
            <person name="Gautier V."/>
            <person name="Ament-Velasquez S.L."/>
            <person name="Kruys A."/>
            <person name="Hutchinson M.I."/>
            <person name="Powell A.J."/>
            <person name="Barry K."/>
            <person name="Miller A.N."/>
            <person name="Grigoriev I.V."/>
            <person name="Debuchy R."/>
            <person name="Gladieux P."/>
            <person name="Hiltunen Thoren M."/>
            <person name="Johannesson H."/>
        </authorList>
    </citation>
    <scope>NUCLEOTIDE SEQUENCE</scope>
    <source>
        <strain evidence="11">CBS 232.78</strain>
    </source>
</reference>
<evidence type="ECO:0000313" key="11">
    <source>
        <dbReference type="EMBL" id="KAK3375218.1"/>
    </source>
</evidence>
<dbReference type="PANTHER" id="PTHR43097">
    <property type="entry name" value="GLUTAMINE-TRNA LIGASE"/>
    <property type="match status" value="1"/>
</dbReference>
<evidence type="ECO:0000256" key="7">
    <source>
        <dbReference type="ARBA" id="ARBA00048270"/>
    </source>
</evidence>
<keyword evidence="5 8" id="KW-0648">Protein biosynthesis</keyword>
<keyword evidence="6 8" id="KW-0030">Aminoacyl-tRNA synthetase</keyword>
<feature type="region of interest" description="Disordered" evidence="9">
    <location>
        <begin position="1"/>
        <end position="46"/>
    </location>
</feature>
<dbReference type="InterPro" id="IPR050132">
    <property type="entry name" value="Gln/Glu-tRNA_Ligase"/>
</dbReference>
<comment type="catalytic activity">
    <reaction evidence="7">
        <text>tRNA(Gln) + L-glutamine + ATP = L-glutaminyl-tRNA(Gln) + AMP + diphosphate</text>
        <dbReference type="Rhea" id="RHEA:20121"/>
        <dbReference type="Rhea" id="RHEA-COMP:9662"/>
        <dbReference type="Rhea" id="RHEA-COMP:9681"/>
        <dbReference type="ChEBI" id="CHEBI:30616"/>
        <dbReference type="ChEBI" id="CHEBI:33019"/>
        <dbReference type="ChEBI" id="CHEBI:58359"/>
        <dbReference type="ChEBI" id="CHEBI:78442"/>
        <dbReference type="ChEBI" id="CHEBI:78521"/>
        <dbReference type="ChEBI" id="CHEBI:456215"/>
        <dbReference type="EC" id="6.1.1.18"/>
    </reaction>
</comment>
<dbReference type="GO" id="GO:0006425">
    <property type="term" value="P:glutaminyl-tRNA aminoacylation"/>
    <property type="evidence" value="ECO:0007669"/>
    <property type="project" value="TreeGrafter"/>
</dbReference>
<gene>
    <name evidence="11" type="ORF">B0H63DRAFT_503127</name>
</gene>
<feature type="domain" description="Glutamyl/glutaminyl-tRNA synthetase class Ib catalytic" evidence="10">
    <location>
        <begin position="118"/>
        <end position="331"/>
    </location>
</feature>
<evidence type="ECO:0000256" key="6">
    <source>
        <dbReference type="ARBA" id="ARBA00023146"/>
    </source>
</evidence>